<name>A0AAF3EWJ9_9BILA</name>
<keyword evidence="2" id="KW-0812">Transmembrane</keyword>
<evidence type="ECO:0000256" key="1">
    <source>
        <dbReference type="SAM" id="MobiDB-lite"/>
    </source>
</evidence>
<proteinExistence type="predicted"/>
<keyword evidence="2" id="KW-0472">Membrane</keyword>
<feature type="compositionally biased region" description="Basic residues" evidence="1">
    <location>
        <begin position="326"/>
        <end position="337"/>
    </location>
</feature>
<reference evidence="5" key="1">
    <citation type="submission" date="2024-02" db="UniProtKB">
        <authorList>
            <consortium name="WormBaseParasite"/>
        </authorList>
    </citation>
    <scope>IDENTIFICATION</scope>
</reference>
<feature type="compositionally biased region" description="Polar residues" evidence="1">
    <location>
        <begin position="366"/>
        <end position="388"/>
    </location>
</feature>
<evidence type="ECO:0000313" key="5">
    <source>
        <dbReference type="WBParaSite" id="MBELARI_LOCUS18588"/>
    </source>
</evidence>
<protein>
    <submittedName>
        <fullName evidence="5">Uncharacterized protein</fullName>
    </submittedName>
</protein>
<feature type="compositionally biased region" description="Polar residues" evidence="1">
    <location>
        <begin position="27"/>
        <end position="54"/>
    </location>
</feature>
<keyword evidence="2" id="KW-1133">Transmembrane helix</keyword>
<organism evidence="4 5">
    <name type="scientific">Mesorhabditis belari</name>
    <dbReference type="NCBI Taxonomy" id="2138241"/>
    <lineage>
        <taxon>Eukaryota</taxon>
        <taxon>Metazoa</taxon>
        <taxon>Ecdysozoa</taxon>
        <taxon>Nematoda</taxon>
        <taxon>Chromadorea</taxon>
        <taxon>Rhabditida</taxon>
        <taxon>Rhabditina</taxon>
        <taxon>Rhabditomorpha</taxon>
        <taxon>Rhabditoidea</taxon>
        <taxon>Rhabditidae</taxon>
        <taxon>Mesorhabditinae</taxon>
        <taxon>Mesorhabditis</taxon>
    </lineage>
</organism>
<evidence type="ECO:0000313" key="4">
    <source>
        <dbReference type="Proteomes" id="UP000887575"/>
    </source>
</evidence>
<feature type="region of interest" description="Disordered" evidence="1">
    <location>
        <begin position="27"/>
        <end position="81"/>
    </location>
</feature>
<evidence type="ECO:0000256" key="2">
    <source>
        <dbReference type="SAM" id="Phobius"/>
    </source>
</evidence>
<feature type="compositionally biased region" description="Low complexity" evidence="1">
    <location>
        <begin position="55"/>
        <end position="81"/>
    </location>
</feature>
<accession>A0AAF3EWJ9</accession>
<feature type="region of interest" description="Disordered" evidence="1">
    <location>
        <begin position="315"/>
        <end position="388"/>
    </location>
</feature>
<dbReference type="Proteomes" id="UP000887575">
    <property type="component" value="Unassembled WGS sequence"/>
</dbReference>
<feature type="signal peptide" evidence="3">
    <location>
        <begin position="1"/>
        <end position="23"/>
    </location>
</feature>
<feature type="transmembrane region" description="Helical" evidence="2">
    <location>
        <begin position="277"/>
        <end position="304"/>
    </location>
</feature>
<feature type="chain" id="PRO_5042183035" evidence="3">
    <location>
        <begin position="24"/>
        <end position="388"/>
    </location>
</feature>
<sequence length="388" mass="43352">MPKDFRLTLWIFLLGLAVQTAYAETTKNVDPKNTQEAPETINTTSIVPPSNKASPTTNTTNTTTTTFAPTTTTSNTTMPIPTTTKIDVQSNCTEGLPLACWISPEFKALKSKRCECKNGTTFIYNATRCEHMTVYQKQEYLPGEFELALKCNYTLNECYQQFKLTTEKLSKKKKPNQPDETDVEDSLAGKGYAIAQAIFERNALRASTSSIDPFYFEDDECVYPVQGCTELLEEILFCDKNATVKKLGNFIEKDYSKEEDKYAAQVATHRKWNFVHVYVIIMAMLFGISICAIVVAALIYVLAFRKKKRFIKGKGAKTGRNISKSRPNKKEKNKKGAKLSPQDGSSMDVSIGQLHDVQPIKRRSTADNQTTGVESQTGTEPQTTAQIV</sequence>
<dbReference type="WBParaSite" id="MBELARI_LOCUS18588">
    <property type="protein sequence ID" value="MBELARI_LOCUS18588"/>
    <property type="gene ID" value="MBELARI_LOCUS18588"/>
</dbReference>
<keyword evidence="4" id="KW-1185">Reference proteome</keyword>
<keyword evidence="3" id="KW-0732">Signal</keyword>
<dbReference type="AlphaFoldDB" id="A0AAF3EWJ9"/>
<evidence type="ECO:0000256" key="3">
    <source>
        <dbReference type="SAM" id="SignalP"/>
    </source>
</evidence>